<accession>A0ABS7B225</accession>
<organism evidence="1 2">
    <name type="scientific">Actinoplanes hulinensis</name>
    <dbReference type="NCBI Taxonomy" id="1144547"/>
    <lineage>
        <taxon>Bacteria</taxon>
        <taxon>Bacillati</taxon>
        <taxon>Actinomycetota</taxon>
        <taxon>Actinomycetes</taxon>
        <taxon>Micromonosporales</taxon>
        <taxon>Micromonosporaceae</taxon>
        <taxon>Actinoplanes</taxon>
    </lineage>
</organism>
<gene>
    <name evidence="1" type="ORF">KZ829_15190</name>
</gene>
<dbReference type="RefSeq" id="WP_220144544.1">
    <property type="nucleotide sequence ID" value="NZ_JAHXZI010000007.1"/>
</dbReference>
<sequence>MTDYGVLAGGVNQVVRVGDAVRRPTGPWPPHVHDLLYLGDAAYVREDRSILEAC</sequence>
<protein>
    <submittedName>
        <fullName evidence="1">Uncharacterized protein</fullName>
    </submittedName>
</protein>
<reference evidence="1 2" key="1">
    <citation type="journal article" date="2013" name="Antonie Van Leeuwenhoek">
        <title>Actinoplanes hulinensis sp. nov., a novel actinomycete isolated from soybean root (Glycine max (L.) Merr).</title>
        <authorList>
            <person name="Shen Y."/>
            <person name="Liu C."/>
            <person name="Wang X."/>
            <person name="Zhao J."/>
            <person name="Jia F."/>
            <person name="Zhang Y."/>
            <person name="Wang L."/>
            <person name="Yang D."/>
            <person name="Xiang W."/>
        </authorList>
    </citation>
    <scope>NUCLEOTIDE SEQUENCE [LARGE SCALE GENOMIC DNA]</scope>
    <source>
        <strain evidence="1 2">NEAU-M9</strain>
    </source>
</reference>
<proteinExistence type="predicted"/>
<keyword evidence="2" id="KW-1185">Reference proteome</keyword>
<name>A0ABS7B225_9ACTN</name>
<evidence type="ECO:0000313" key="2">
    <source>
        <dbReference type="Proteomes" id="UP001519863"/>
    </source>
</evidence>
<dbReference type="EMBL" id="JAHXZI010000007">
    <property type="protein sequence ID" value="MBW6435086.1"/>
    <property type="molecule type" value="Genomic_DNA"/>
</dbReference>
<evidence type="ECO:0000313" key="1">
    <source>
        <dbReference type="EMBL" id="MBW6435086.1"/>
    </source>
</evidence>
<dbReference type="Proteomes" id="UP001519863">
    <property type="component" value="Unassembled WGS sequence"/>
</dbReference>
<comment type="caution">
    <text evidence="1">The sequence shown here is derived from an EMBL/GenBank/DDBJ whole genome shotgun (WGS) entry which is preliminary data.</text>
</comment>